<dbReference type="Proteomes" id="UP000831768">
    <property type="component" value="Chromosome"/>
</dbReference>
<evidence type="ECO:0000313" key="1">
    <source>
        <dbReference type="EMBL" id="UPM43250.1"/>
    </source>
</evidence>
<protein>
    <submittedName>
        <fullName evidence="1">DUF5799 family protein</fullName>
    </submittedName>
</protein>
<keyword evidence="2" id="KW-1185">Reference proteome</keyword>
<evidence type="ECO:0000313" key="2">
    <source>
        <dbReference type="Proteomes" id="UP000831768"/>
    </source>
</evidence>
<gene>
    <name evidence="1" type="ORF">MW046_02090</name>
</gene>
<organism evidence="1 2">
    <name type="scientific">Halocatena salina</name>
    <dbReference type="NCBI Taxonomy" id="2934340"/>
    <lineage>
        <taxon>Archaea</taxon>
        <taxon>Methanobacteriati</taxon>
        <taxon>Methanobacteriota</taxon>
        <taxon>Stenosarchaea group</taxon>
        <taxon>Halobacteria</taxon>
        <taxon>Halobacteriales</taxon>
        <taxon>Natronomonadaceae</taxon>
        <taxon>Halocatena</taxon>
    </lineage>
</organism>
<sequence>MTEQWTDRIVGARMAVDNEFEDRIQSSDLSRQQWGLVMTAVEFDIEHPDDPGRARIVANTDDLSAIMPELETVGNMSSMGPPERDRSGGILASVKDALGLDSTGIDEQKRETAEQLADEYARQLQQYLERRGSWEEIRRLATDP</sequence>
<dbReference type="Pfam" id="PF19113">
    <property type="entry name" value="DUF5799"/>
    <property type="match status" value="1"/>
</dbReference>
<dbReference type="KEGG" id="haad:MW046_02090"/>
<dbReference type="InterPro" id="IPR043821">
    <property type="entry name" value="DUF5799"/>
</dbReference>
<dbReference type="AlphaFoldDB" id="A0A8U0A276"/>
<proteinExistence type="predicted"/>
<dbReference type="RefSeq" id="WP_247993917.1">
    <property type="nucleotide sequence ID" value="NZ_CP096019.1"/>
</dbReference>
<name>A0A8U0A276_9EURY</name>
<reference evidence="1" key="1">
    <citation type="submission" date="2022-04" db="EMBL/GenBank/DDBJ databases">
        <title>Halocatena sp. nov., isolated from a salt lake.</title>
        <authorList>
            <person name="Cui H.-L."/>
        </authorList>
    </citation>
    <scope>NUCLEOTIDE SEQUENCE</scope>
    <source>
        <strain evidence="1">AD-1</strain>
    </source>
</reference>
<dbReference type="EMBL" id="CP096019">
    <property type="protein sequence ID" value="UPM43250.1"/>
    <property type="molecule type" value="Genomic_DNA"/>
</dbReference>
<dbReference type="GeneID" id="71926799"/>
<accession>A0A8U0A276</accession>